<protein>
    <submittedName>
        <fullName evidence="1">Uncharacterized protein</fullName>
    </submittedName>
</protein>
<dbReference type="AlphaFoldDB" id="A0A0E9VB68"/>
<dbReference type="EMBL" id="GBXM01033295">
    <property type="protein sequence ID" value="JAH75282.1"/>
    <property type="molecule type" value="Transcribed_RNA"/>
</dbReference>
<organism evidence="1">
    <name type="scientific">Anguilla anguilla</name>
    <name type="common">European freshwater eel</name>
    <name type="synonym">Muraena anguilla</name>
    <dbReference type="NCBI Taxonomy" id="7936"/>
    <lineage>
        <taxon>Eukaryota</taxon>
        <taxon>Metazoa</taxon>
        <taxon>Chordata</taxon>
        <taxon>Craniata</taxon>
        <taxon>Vertebrata</taxon>
        <taxon>Euteleostomi</taxon>
        <taxon>Actinopterygii</taxon>
        <taxon>Neopterygii</taxon>
        <taxon>Teleostei</taxon>
        <taxon>Anguilliformes</taxon>
        <taxon>Anguillidae</taxon>
        <taxon>Anguilla</taxon>
    </lineage>
</organism>
<reference evidence="1" key="1">
    <citation type="submission" date="2014-11" db="EMBL/GenBank/DDBJ databases">
        <authorList>
            <person name="Amaro Gonzalez C."/>
        </authorList>
    </citation>
    <scope>NUCLEOTIDE SEQUENCE</scope>
</reference>
<sequence>MQTKRIFTMRSDARSEALVISPPLAQWAIATLPCDHERSIRTICDSEQCKPAAMHNSLIKTDASARCRE</sequence>
<accession>A0A0E9VB68</accession>
<evidence type="ECO:0000313" key="1">
    <source>
        <dbReference type="EMBL" id="JAH75282.1"/>
    </source>
</evidence>
<name>A0A0E9VB68_ANGAN</name>
<reference evidence="1" key="2">
    <citation type="journal article" date="2015" name="Fish Shellfish Immunol.">
        <title>Early steps in the European eel (Anguilla anguilla)-Vibrio vulnificus interaction in the gills: Role of the RtxA13 toxin.</title>
        <authorList>
            <person name="Callol A."/>
            <person name="Pajuelo D."/>
            <person name="Ebbesson L."/>
            <person name="Teles M."/>
            <person name="MacKenzie S."/>
            <person name="Amaro C."/>
        </authorList>
    </citation>
    <scope>NUCLEOTIDE SEQUENCE</scope>
</reference>
<proteinExistence type="predicted"/>